<dbReference type="EMBL" id="JAAIUW010000013">
    <property type="protein sequence ID" value="KAF7804879.1"/>
    <property type="molecule type" value="Genomic_DNA"/>
</dbReference>
<feature type="region of interest" description="Disordered" evidence="1">
    <location>
        <begin position="1"/>
        <end position="33"/>
    </location>
</feature>
<organism evidence="2 3">
    <name type="scientific">Senna tora</name>
    <dbReference type="NCBI Taxonomy" id="362788"/>
    <lineage>
        <taxon>Eukaryota</taxon>
        <taxon>Viridiplantae</taxon>
        <taxon>Streptophyta</taxon>
        <taxon>Embryophyta</taxon>
        <taxon>Tracheophyta</taxon>
        <taxon>Spermatophyta</taxon>
        <taxon>Magnoliopsida</taxon>
        <taxon>eudicotyledons</taxon>
        <taxon>Gunneridae</taxon>
        <taxon>Pentapetalae</taxon>
        <taxon>rosids</taxon>
        <taxon>fabids</taxon>
        <taxon>Fabales</taxon>
        <taxon>Fabaceae</taxon>
        <taxon>Caesalpinioideae</taxon>
        <taxon>Cassia clade</taxon>
        <taxon>Senna</taxon>
    </lineage>
</organism>
<protein>
    <submittedName>
        <fullName evidence="2">Uncharacterized protein</fullName>
    </submittedName>
</protein>
<dbReference type="Proteomes" id="UP000634136">
    <property type="component" value="Unassembled WGS sequence"/>
</dbReference>
<comment type="caution">
    <text evidence="2">The sequence shown here is derived from an EMBL/GenBank/DDBJ whole genome shotgun (WGS) entry which is preliminary data.</text>
</comment>
<gene>
    <name evidence="2" type="ORF">G2W53_043990</name>
</gene>
<sequence>MAASSNESRQLAKVASEGFSLVKDRTGRSQRRSYSTHYHLHYHYHPTHIQTCVHHPHQHNLSLIAFKQLTSMEALLFLPIPPQIPHHFQTCTKPN</sequence>
<accession>A0A834SJK1</accession>
<evidence type="ECO:0000313" key="3">
    <source>
        <dbReference type="Proteomes" id="UP000634136"/>
    </source>
</evidence>
<reference evidence="2" key="1">
    <citation type="submission" date="2020-09" db="EMBL/GenBank/DDBJ databases">
        <title>Genome-Enabled Discovery of Anthraquinone Biosynthesis in Senna tora.</title>
        <authorList>
            <person name="Kang S.-H."/>
            <person name="Pandey R.P."/>
            <person name="Lee C.-M."/>
            <person name="Sim J.-S."/>
            <person name="Jeong J.-T."/>
            <person name="Choi B.-S."/>
            <person name="Jung M."/>
            <person name="Ginzburg D."/>
            <person name="Zhao K."/>
            <person name="Won S.Y."/>
            <person name="Oh T.-J."/>
            <person name="Yu Y."/>
            <person name="Kim N.-H."/>
            <person name="Lee O.R."/>
            <person name="Lee T.-H."/>
            <person name="Bashyal P."/>
            <person name="Kim T.-S."/>
            <person name="Lee W.-H."/>
            <person name="Kawkins C."/>
            <person name="Kim C.-K."/>
            <person name="Kim J.S."/>
            <person name="Ahn B.O."/>
            <person name="Rhee S.Y."/>
            <person name="Sohng J.K."/>
        </authorList>
    </citation>
    <scope>NUCLEOTIDE SEQUENCE</scope>
    <source>
        <tissue evidence="2">Leaf</tissue>
    </source>
</reference>
<name>A0A834SJK1_9FABA</name>
<evidence type="ECO:0000256" key="1">
    <source>
        <dbReference type="SAM" id="MobiDB-lite"/>
    </source>
</evidence>
<proteinExistence type="predicted"/>
<dbReference type="AlphaFoldDB" id="A0A834SJK1"/>
<evidence type="ECO:0000313" key="2">
    <source>
        <dbReference type="EMBL" id="KAF7804879.1"/>
    </source>
</evidence>
<keyword evidence="3" id="KW-1185">Reference proteome</keyword>